<dbReference type="Proteomes" id="UP000034112">
    <property type="component" value="Unassembled WGS sequence"/>
</dbReference>
<evidence type="ECO:0000313" key="8">
    <source>
        <dbReference type="EMBL" id="KKP04957.1"/>
    </source>
</evidence>
<name>A0A0F9ZY71_TRIHA</name>
<gene>
    <name evidence="8" type="ORF">THAR02_02978</name>
</gene>
<reference evidence="9" key="1">
    <citation type="journal article" date="2015" name="Genome Announc.">
        <title>Draft whole-genome sequence of the biocontrol agent Trichoderma harzianum T6776.</title>
        <authorList>
            <person name="Baroncelli R."/>
            <person name="Piaggeschi G."/>
            <person name="Fiorini L."/>
            <person name="Bertolini E."/>
            <person name="Zapparata A."/>
            <person name="Pe M.E."/>
            <person name="Sarrocco S."/>
            <person name="Vannacci G."/>
        </authorList>
    </citation>
    <scope>NUCLEOTIDE SEQUENCE [LARGE SCALE GENOMIC DNA]</scope>
    <source>
        <strain evidence="9">T6776</strain>
    </source>
</reference>
<keyword evidence="5 6" id="KW-0472">Membrane</keyword>
<comment type="similarity">
    <text evidence="2">Belongs to the amino acid/polyamine transporter 2 family.</text>
</comment>
<evidence type="ECO:0000256" key="4">
    <source>
        <dbReference type="ARBA" id="ARBA00022989"/>
    </source>
</evidence>
<feature type="transmembrane region" description="Helical" evidence="6">
    <location>
        <begin position="239"/>
        <end position="259"/>
    </location>
</feature>
<keyword evidence="4 6" id="KW-1133">Transmembrane helix</keyword>
<feature type="transmembrane region" description="Helical" evidence="6">
    <location>
        <begin position="312"/>
        <end position="330"/>
    </location>
</feature>
<feature type="transmembrane region" description="Helical" evidence="6">
    <location>
        <begin position="199"/>
        <end position="218"/>
    </location>
</feature>
<dbReference type="PANTHER" id="PTHR22950:SF697">
    <property type="entry name" value="AMINO ACID TRANSPORTER (EUROFUNG)"/>
    <property type="match status" value="1"/>
</dbReference>
<keyword evidence="3 6" id="KW-0812">Transmembrane</keyword>
<dbReference type="PANTHER" id="PTHR22950">
    <property type="entry name" value="AMINO ACID TRANSPORTER"/>
    <property type="match status" value="1"/>
</dbReference>
<sequence length="355" mass="38159">MAKAPETSYGVDRIEAALGNEEEGTDLSKQADDSSFEVFRREEGAVDFRTWFTFVATVIVAALASVRKFEKMAWLAWLGFGSAFVAVLIVVIGVTRLDRPAAAPQTGDFELGFHAIGSPTFVAGVTAAATIFCSSAATSAFLPVISEMKKPKDYPKAVYLSMTIVTTSYLAFSLVMYRWCGQWIASPSLGSAGPVIKKVAYGVGIIGLCVSACLYVHIGSKYLFVRVLRNSPHLQLNSVIHWATWFSITAGVSAVSFVVASGIPIFNYILALAGSLCFAPLAISLPAYLWLHDHRDWRAGGYLKTTAWTWNAFLVLVGAFMTVGATYGVIQEIINAYADGTIGSAFSCADNSNSS</sequence>
<comment type="subcellular location">
    <subcellularLocation>
        <location evidence="1">Membrane</location>
        <topology evidence="1">Multi-pass membrane protein</topology>
    </subcellularLocation>
</comment>
<dbReference type="Pfam" id="PF01490">
    <property type="entry name" value="Aa_trans"/>
    <property type="match status" value="1"/>
</dbReference>
<comment type="caution">
    <text evidence="8">The sequence shown here is derived from an EMBL/GenBank/DDBJ whole genome shotgun (WGS) entry which is preliminary data.</text>
</comment>
<dbReference type="OrthoDB" id="40134at2759"/>
<protein>
    <recommendedName>
        <fullName evidence="7">Amino acid transporter transmembrane domain-containing protein</fullName>
    </recommendedName>
</protein>
<accession>A0A0F9ZY71</accession>
<dbReference type="OMA" id="KFSHIGW"/>
<feature type="domain" description="Amino acid transporter transmembrane" evidence="7">
    <location>
        <begin position="50"/>
        <end position="330"/>
    </location>
</feature>
<dbReference type="GO" id="GO:0016020">
    <property type="term" value="C:membrane"/>
    <property type="evidence" value="ECO:0007669"/>
    <property type="project" value="UniProtKB-SubCell"/>
</dbReference>
<feature type="transmembrane region" description="Helical" evidence="6">
    <location>
        <begin position="265"/>
        <end position="291"/>
    </location>
</feature>
<evidence type="ECO:0000256" key="2">
    <source>
        <dbReference type="ARBA" id="ARBA00008066"/>
    </source>
</evidence>
<dbReference type="InterPro" id="IPR013057">
    <property type="entry name" value="AA_transpt_TM"/>
</dbReference>
<evidence type="ECO:0000256" key="6">
    <source>
        <dbReference type="SAM" id="Phobius"/>
    </source>
</evidence>
<feature type="transmembrane region" description="Helical" evidence="6">
    <location>
        <begin position="157"/>
        <end position="179"/>
    </location>
</feature>
<feature type="transmembrane region" description="Helical" evidence="6">
    <location>
        <begin position="121"/>
        <end position="145"/>
    </location>
</feature>
<dbReference type="EMBL" id="JOKZ01000063">
    <property type="protein sequence ID" value="KKP04957.1"/>
    <property type="molecule type" value="Genomic_DNA"/>
</dbReference>
<evidence type="ECO:0000256" key="3">
    <source>
        <dbReference type="ARBA" id="ARBA00022692"/>
    </source>
</evidence>
<dbReference type="GO" id="GO:0015179">
    <property type="term" value="F:L-amino acid transmembrane transporter activity"/>
    <property type="evidence" value="ECO:0007669"/>
    <property type="project" value="TreeGrafter"/>
</dbReference>
<evidence type="ECO:0000256" key="5">
    <source>
        <dbReference type="ARBA" id="ARBA00023136"/>
    </source>
</evidence>
<feature type="transmembrane region" description="Helical" evidence="6">
    <location>
        <begin position="48"/>
        <end position="66"/>
    </location>
</feature>
<evidence type="ECO:0000256" key="1">
    <source>
        <dbReference type="ARBA" id="ARBA00004141"/>
    </source>
</evidence>
<evidence type="ECO:0000313" key="9">
    <source>
        <dbReference type="Proteomes" id="UP000034112"/>
    </source>
</evidence>
<evidence type="ECO:0000259" key="7">
    <source>
        <dbReference type="Pfam" id="PF01490"/>
    </source>
</evidence>
<dbReference type="AlphaFoldDB" id="A0A0F9ZY71"/>
<proteinExistence type="inferred from homology"/>
<organism evidence="8 9">
    <name type="scientific">Trichoderma harzianum</name>
    <name type="common">Hypocrea lixii</name>
    <dbReference type="NCBI Taxonomy" id="5544"/>
    <lineage>
        <taxon>Eukaryota</taxon>
        <taxon>Fungi</taxon>
        <taxon>Dikarya</taxon>
        <taxon>Ascomycota</taxon>
        <taxon>Pezizomycotina</taxon>
        <taxon>Sordariomycetes</taxon>
        <taxon>Hypocreomycetidae</taxon>
        <taxon>Hypocreales</taxon>
        <taxon>Hypocreaceae</taxon>
        <taxon>Trichoderma</taxon>
    </lineage>
</organism>
<feature type="transmembrane region" description="Helical" evidence="6">
    <location>
        <begin position="73"/>
        <end position="94"/>
    </location>
</feature>